<comment type="caution">
    <text evidence="1">The sequence shown here is derived from an EMBL/GenBank/DDBJ whole genome shotgun (WGS) entry which is preliminary data.</text>
</comment>
<dbReference type="Proteomes" id="UP000024635">
    <property type="component" value="Unassembled WGS sequence"/>
</dbReference>
<evidence type="ECO:0000313" key="2">
    <source>
        <dbReference type="Proteomes" id="UP000024635"/>
    </source>
</evidence>
<evidence type="ECO:0000313" key="1">
    <source>
        <dbReference type="EMBL" id="EYC24576.1"/>
    </source>
</evidence>
<organism evidence="1 2">
    <name type="scientific">Ancylostoma ceylanicum</name>
    <dbReference type="NCBI Taxonomy" id="53326"/>
    <lineage>
        <taxon>Eukaryota</taxon>
        <taxon>Metazoa</taxon>
        <taxon>Ecdysozoa</taxon>
        <taxon>Nematoda</taxon>
        <taxon>Chromadorea</taxon>
        <taxon>Rhabditida</taxon>
        <taxon>Rhabditina</taxon>
        <taxon>Rhabditomorpha</taxon>
        <taxon>Strongyloidea</taxon>
        <taxon>Ancylostomatidae</taxon>
        <taxon>Ancylostomatinae</taxon>
        <taxon>Ancylostoma</taxon>
    </lineage>
</organism>
<gene>
    <name evidence="1" type="primary">Acey_s0013.g1979</name>
    <name evidence="1" type="ORF">Y032_0013g1979</name>
</gene>
<protein>
    <submittedName>
        <fullName evidence="1">Uncharacterized protein</fullName>
    </submittedName>
</protein>
<keyword evidence="2" id="KW-1185">Reference proteome</keyword>
<sequence length="177" mass="19725">MRSKLFAPPSTTSDLDSQAEAVLRDNSIPLPLRTVISLLFEDKRHLLVMMNYSRKVNDVITGLKEEIFNLNNLLSILSDPAPSASFPSASGKTASSLPDSNHSFYDEIERSRSLVFAGLSESRADTASSRVLHDFNAVCEIMDFLPIGCSPVTAYRLGRFNPHFPTCEYRRHVFPSD</sequence>
<dbReference type="EMBL" id="JARK01001349">
    <property type="protein sequence ID" value="EYC24576.1"/>
    <property type="molecule type" value="Genomic_DNA"/>
</dbReference>
<dbReference type="OrthoDB" id="7477315at2759"/>
<name>A0A016VBG3_9BILA</name>
<proteinExistence type="predicted"/>
<reference evidence="2" key="1">
    <citation type="journal article" date="2015" name="Nat. Genet.">
        <title>The genome and transcriptome of the zoonotic hookworm Ancylostoma ceylanicum identify infection-specific gene families.</title>
        <authorList>
            <person name="Schwarz E.M."/>
            <person name="Hu Y."/>
            <person name="Antoshechkin I."/>
            <person name="Miller M.M."/>
            <person name="Sternberg P.W."/>
            <person name="Aroian R.V."/>
        </authorList>
    </citation>
    <scope>NUCLEOTIDE SEQUENCE</scope>
    <source>
        <strain evidence="2">HY135</strain>
    </source>
</reference>
<dbReference type="AlphaFoldDB" id="A0A016VBG3"/>
<accession>A0A016VBG3</accession>